<comment type="caution">
    <text evidence="1">The sequence shown here is derived from an EMBL/GenBank/DDBJ whole genome shotgun (WGS) entry which is preliminary data.</text>
</comment>
<dbReference type="AlphaFoldDB" id="A0A428UIJ5"/>
<accession>A0A428UIJ5</accession>
<evidence type="ECO:0000313" key="2">
    <source>
        <dbReference type="Proteomes" id="UP000288429"/>
    </source>
</evidence>
<protein>
    <recommendedName>
        <fullName evidence="3">Xylose isomerase-like TIM barrel domain-containing protein</fullName>
    </recommendedName>
</protein>
<dbReference type="Proteomes" id="UP000288429">
    <property type="component" value="Unassembled WGS sequence"/>
</dbReference>
<name>A0A428UIJ5_9HYPO</name>
<dbReference type="InterPro" id="IPR036237">
    <property type="entry name" value="Xyl_isomerase-like_sf"/>
</dbReference>
<sequence length="288" mass="32937">MAVIKRFRTVWGIDSGEKFDKWISWFPELKKQGYAGVEVDITDRDADNLGQLRKVLDDADLEVTVLMHTAWAGYVGARPAGLTPDVHIEIYRKTLELAKILRPVKINAQSGGDYWTVDESVYFYQKTLEVDQELGLAGLVCHETHRNRALFTPYAAKQILLKVPELRITADISHWVVVCERLLDLGEEDKEVLDLLVPRVHHIHARIGTTQSSQCPEPEDPIFKPEREFFEKLWLRIVKARSQDSLITFVPEYGPFPYHPYGSIRTHGQVADSEGARLQKLFEDSLKA</sequence>
<dbReference type="EMBL" id="NIZV01000058">
    <property type="protein sequence ID" value="RSM14100.1"/>
    <property type="molecule type" value="Genomic_DNA"/>
</dbReference>
<dbReference type="Gene3D" id="3.20.20.150">
    <property type="entry name" value="Divalent-metal-dependent TIM barrel enzymes"/>
    <property type="match status" value="1"/>
</dbReference>
<proteinExistence type="predicted"/>
<dbReference type="SUPFAM" id="SSF51658">
    <property type="entry name" value="Xylose isomerase-like"/>
    <property type="match status" value="1"/>
</dbReference>
<evidence type="ECO:0000313" key="1">
    <source>
        <dbReference type="EMBL" id="RSM14100.1"/>
    </source>
</evidence>
<keyword evidence="2" id="KW-1185">Reference proteome</keyword>
<organism evidence="1 2">
    <name type="scientific">Fusarium ambrosium</name>
    <dbReference type="NCBI Taxonomy" id="131363"/>
    <lineage>
        <taxon>Eukaryota</taxon>
        <taxon>Fungi</taxon>
        <taxon>Dikarya</taxon>
        <taxon>Ascomycota</taxon>
        <taxon>Pezizomycotina</taxon>
        <taxon>Sordariomycetes</taxon>
        <taxon>Hypocreomycetidae</taxon>
        <taxon>Hypocreales</taxon>
        <taxon>Nectriaceae</taxon>
        <taxon>Fusarium</taxon>
        <taxon>Fusarium solani species complex</taxon>
    </lineage>
</organism>
<gene>
    <name evidence="1" type="ORF">CDV31_005562</name>
</gene>
<reference evidence="1 2" key="1">
    <citation type="submission" date="2017-06" db="EMBL/GenBank/DDBJ databases">
        <title>Cmopartive genomic analysis of Ambrosia Fusariam Clade fungi.</title>
        <authorList>
            <person name="Stajich J.E."/>
            <person name="Carrillo J."/>
            <person name="Kijimoto T."/>
            <person name="Eskalen A."/>
            <person name="O'Donnell K."/>
            <person name="Kasson M."/>
        </authorList>
    </citation>
    <scope>NUCLEOTIDE SEQUENCE [LARGE SCALE GENOMIC DNA]</scope>
    <source>
        <strain evidence="1 2">NRRL 20438</strain>
    </source>
</reference>
<evidence type="ECO:0008006" key="3">
    <source>
        <dbReference type="Google" id="ProtNLM"/>
    </source>
</evidence>